<comment type="caution">
    <text evidence="2">The sequence shown here is derived from an EMBL/GenBank/DDBJ whole genome shotgun (WGS) entry which is preliminary data.</text>
</comment>
<feature type="region of interest" description="Disordered" evidence="1">
    <location>
        <begin position="230"/>
        <end position="278"/>
    </location>
</feature>
<feature type="compositionally biased region" description="Low complexity" evidence="1">
    <location>
        <begin position="245"/>
        <end position="258"/>
    </location>
</feature>
<dbReference type="EMBL" id="CAXHTA020000017">
    <property type="protein sequence ID" value="CAL5227793.1"/>
    <property type="molecule type" value="Genomic_DNA"/>
</dbReference>
<evidence type="ECO:0000313" key="2">
    <source>
        <dbReference type="EMBL" id="CAL5227793.1"/>
    </source>
</evidence>
<evidence type="ECO:0000313" key="3">
    <source>
        <dbReference type="Proteomes" id="UP001497392"/>
    </source>
</evidence>
<reference evidence="2 3" key="1">
    <citation type="submission" date="2024-06" db="EMBL/GenBank/DDBJ databases">
        <authorList>
            <person name="Kraege A."/>
            <person name="Thomma B."/>
        </authorList>
    </citation>
    <scope>NUCLEOTIDE SEQUENCE [LARGE SCALE GENOMIC DNA]</scope>
</reference>
<dbReference type="InterPro" id="IPR036188">
    <property type="entry name" value="FAD/NAD-bd_sf"/>
</dbReference>
<dbReference type="SUPFAM" id="SSF51905">
    <property type="entry name" value="FAD/NAD(P)-binding domain"/>
    <property type="match status" value="1"/>
</dbReference>
<dbReference type="Gene3D" id="3.50.50.60">
    <property type="entry name" value="FAD/NAD(P)-binding domain"/>
    <property type="match status" value="1"/>
</dbReference>
<accession>A0ABP1GAV0</accession>
<sequence length="278" mass="28402">MRHTGALDVAIVGSTAEALLCASSISQLDIVTVKVFSCTQNANAGISTMDLSLGSLNAIHAISPQLCRAVISAGQPLQSTPDSTGMCIRGAPLPHTPAARGIQAGARIQQAALTDLLSAALPSGMLQQGMHFSGVQEEVDGVKLSFQAAEAVQAKLVVVCGDAAASVARTVGPGQPWGRGRIAVIPKAADGQVNAEATVELAYSLSEHGLTPAAFRAFAIAMERIQDTQQQRALPPVAQPEALKGSASSSMGSSPCGSLKMQELRPFEPAGGLQNSAA</sequence>
<organism evidence="2 3">
    <name type="scientific">Coccomyxa viridis</name>
    <dbReference type="NCBI Taxonomy" id="1274662"/>
    <lineage>
        <taxon>Eukaryota</taxon>
        <taxon>Viridiplantae</taxon>
        <taxon>Chlorophyta</taxon>
        <taxon>core chlorophytes</taxon>
        <taxon>Trebouxiophyceae</taxon>
        <taxon>Trebouxiophyceae incertae sedis</taxon>
        <taxon>Coccomyxaceae</taxon>
        <taxon>Coccomyxa</taxon>
    </lineage>
</organism>
<protein>
    <submittedName>
        <fullName evidence="2">G10815 protein</fullName>
    </submittedName>
</protein>
<proteinExistence type="predicted"/>
<evidence type="ECO:0000256" key="1">
    <source>
        <dbReference type="SAM" id="MobiDB-lite"/>
    </source>
</evidence>
<keyword evidence="3" id="KW-1185">Reference proteome</keyword>
<dbReference type="Proteomes" id="UP001497392">
    <property type="component" value="Unassembled WGS sequence"/>
</dbReference>
<gene>
    <name evidence="2" type="primary">g10815</name>
    <name evidence="2" type="ORF">VP750_LOCUS9699</name>
</gene>
<name>A0ABP1GAV0_9CHLO</name>